<evidence type="ECO:0000256" key="1">
    <source>
        <dbReference type="ARBA" id="ARBA00004141"/>
    </source>
</evidence>
<dbReference type="GO" id="GO:0005886">
    <property type="term" value="C:plasma membrane"/>
    <property type="evidence" value="ECO:0007669"/>
    <property type="project" value="UniProtKB-SubCell"/>
</dbReference>
<dbReference type="Gene3D" id="1.10.357.20">
    <property type="entry name" value="SLC41 divalent cation transporters, integral membrane domain"/>
    <property type="match status" value="1"/>
</dbReference>
<feature type="transmembrane region" description="Helical" evidence="9">
    <location>
        <begin position="117"/>
        <end position="137"/>
    </location>
</feature>
<dbReference type="CDD" id="cd04606">
    <property type="entry name" value="CBS_pair_Mg_transporter"/>
    <property type="match status" value="1"/>
</dbReference>
<dbReference type="PATRIC" id="fig|186479.3.peg.10835"/>
<keyword evidence="4 9" id="KW-0812">Transmembrane</keyword>
<dbReference type="PROSITE" id="PS51371">
    <property type="entry name" value="CBS"/>
    <property type="match status" value="1"/>
</dbReference>
<evidence type="ECO:0000313" key="12">
    <source>
        <dbReference type="Proteomes" id="UP000050509"/>
    </source>
</evidence>
<dbReference type="Proteomes" id="UP000050509">
    <property type="component" value="Unassembled WGS sequence"/>
</dbReference>
<dbReference type="InterPro" id="IPR006667">
    <property type="entry name" value="SLC41_membr_dom"/>
</dbReference>
<evidence type="ECO:0000259" key="10">
    <source>
        <dbReference type="PROSITE" id="PS51371"/>
    </source>
</evidence>
<comment type="caution">
    <text evidence="11">The sequence shown here is derived from an EMBL/GenBank/DDBJ whole genome shotgun (WGS) entry which is preliminary data.</text>
</comment>
<feature type="transmembrane region" description="Helical" evidence="9">
    <location>
        <begin position="149"/>
        <end position="170"/>
    </location>
</feature>
<evidence type="ECO:0000256" key="2">
    <source>
        <dbReference type="ARBA" id="ARBA00009749"/>
    </source>
</evidence>
<evidence type="ECO:0000256" key="8">
    <source>
        <dbReference type="PROSITE-ProRule" id="PRU00703"/>
    </source>
</evidence>
<accession>A0A0P9HAK4</accession>
<dbReference type="InterPro" id="IPR006669">
    <property type="entry name" value="MgtE_transporter"/>
</dbReference>
<dbReference type="Pfam" id="PF01769">
    <property type="entry name" value="MgtE"/>
    <property type="match status" value="1"/>
</dbReference>
<sequence>YVLGPQQQLLGIVPLHTVVTAPSERRLTDLMVREVVTIPPTTDQEEAARLVARYDIMAVPVVAEGGRMLGIITVDDVIDVLVSEGTEDVLRFGGVSDDGMDQPYFTIPIPQVVRKRIVWLLLLFLAGTLTGSVLSFFENELERMVMLSVFIPLLIGTGGNTGAQTVSTVIRGLALGEIRARDTGRVVLRELLSGLLLGTLLGCVALAWTLLWGNTLALSAVVALTIVAICVWANVIGSLVPLIARRVGIDPATVSAPLITTLVDATGLAIYLMIAKAMLGL</sequence>
<evidence type="ECO:0000256" key="5">
    <source>
        <dbReference type="ARBA" id="ARBA00022842"/>
    </source>
</evidence>
<dbReference type="InterPro" id="IPR046342">
    <property type="entry name" value="CBS_dom_sf"/>
</dbReference>
<keyword evidence="8" id="KW-0129">CBS domain</keyword>
<dbReference type="GO" id="GO:0015095">
    <property type="term" value="F:magnesium ion transmembrane transporter activity"/>
    <property type="evidence" value="ECO:0007669"/>
    <property type="project" value="UniProtKB-UniRule"/>
</dbReference>
<feature type="non-terminal residue" evidence="11">
    <location>
        <position position="1"/>
    </location>
</feature>
<feature type="transmembrane region" description="Helical" evidence="9">
    <location>
        <begin position="217"/>
        <end position="244"/>
    </location>
</feature>
<keyword evidence="3 9" id="KW-0813">Transport</keyword>
<comment type="subunit">
    <text evidence="9">Homodimer.</text>
</comment>
<dbReference type="SUPFAM" id="SSF54631">
    <property type="entry name" value="CBS-domain pair"/>
    <property type="match status" value="1"/>
</dbReference>
<evidence type="ECO:0000256" key="3">
    <source>
        <dbReference type="ARBA" id="ARBA00022448"/>
    </source>
</evidence>
<reference evidence="11 12" key="1">
    <citation type="submission" date="2015-09" db="EMBL/GenBank/DDBJ databases">
        <title>Draft genome sequence of Kouleothrix aurantiaca JCM 19913.</title>
        <authorList>
            <person name="Hemp J."/>
        </authorList>
    </citation>
    <scope>NUCLEOTIDE SEQUENCE [LARGE SCALE GENOMIC DNA]</scope>
    <source>
        <strain evidence="11 12">COM-B</strain>
    </source>
</reference>
<name>A0A0P9HAK4_9CHLR</name>
<comment type="function">
    <text evidence="9">Acts as a magnesium transporter.</text>
</comment>
<feature type="domain" description="CBS" evidence="10">
    <location>
        <begin position="31"/>
        <end position="89"/>
    </location>
</feature>
<feature type="transmembrane region" description="Helical" evidence="9">
    <location>
        <begin position="256"/>
        <end position="274"/>
    </location>
</feature>
<evidence type="ECO:0000256" key="7">
    <source>
        <dbReference type="ARBA" id="ARBA00023136"/>
    </source>
</evidence>
<dbReference type="InterPro" id="IPR000644">
    <property type="entry name" value="CBS_dom"/>
</dbReference>
<feature type="transmembrane region" description="Helical" evidence="9">
    <location>
        <begin position="191"/>
        <end position="211"/>
    </location>
</feature>
<evidence type="ECO:0000313" key="11">
    <source>
        <dbReference type="EMBL" id="KPV51404.1"/>
    </source>
</evidence>
<organism evidence="11 12">
    <name type="scientific">Kouleothrix aurantiaca</name>
    <dbReference type="NCBI Taxonomy" id="186479"/>
    <lineage>
        <taxon>Bacteria</taxon>
        <taxon>Bacillati</taxon>
        <taxon>Chloroflexota</taxon>
        <taxon>Chloroflexia</taxon>
        <taxon>Chloroflexales</taxon>
        <taxon>Roseiflexineae</taxon>
        <taxon>Roseiflexaceae</taxon>
        <taxon>Kouleothrix</taxon>
    </lineage>
</organism>
<keyword evidence="6 9" id="KW-1133">Transmembrane helix</keyword>
<comment type="subcellular location">
    <subcellularLocation>
        <location evidence="9">Cell membrane</location>
        <topology evidence="9">Multi-pass membrane protein</topology>
    </subcellularLocation>
    <subcellularLocation>
        <location evidence="1">Membrane</location>
        <topology evidence="1">Multi-pass membrane protein</topology>
    </subcellularLocation>
</comment>
<dbReference type="AlphaFoldDB" id="A0A0P9HAK4"/>
<dbReference type="SMART" id="SM00116">
    <property type="entry name" value="CBS"/>
    <property type="match status" value="1"/>
</dbReference>
<dbReference type="InterPro" id="IPR036739">
    <property type="entry name" value="SLC41_membr_dom_sf"/>
</dbReference>
<keyword evidence="12" id="KW-1185">Reference proteome</keyword>
<dbReference type="EMBL" id="LJCR01000927">
    <property type="protein sequence ID" value="KPV51404.1"/>
    <property type="molecule type" value="Genomic_DNA"/>
</dbReference>
<dbReference type="Gene3D" id="3.10.580.10">
    <property type="entry name" value="CBS-domain"/>
    <property type="match status" value="1"/>
</dbReference>
<keyword evidence="5 9" id="KW-0460">Magnesium</keyword>
<dbReference type="PANTHER" id="PTHR41394:SF8">
    <property type="entry name" value="MAGNESIUM TRANSPORTER MGTE"/>
    <property type="match status" value="1"/>
</dbReference>
<evidence type="ECO:0000256" key="9">
    <source>
        <dbReference type="RuleBase" id="RU362011"/>
    </source>
</evidence>
<dbReference type="PANTHER" id="PTHR41394">
    <property type="entry name" value="MAGNESIUM TRANSPORTER MGTE"/>
    <property type="match status" value="1"/>
</dbReference>
<gene>
    <name evidence="11" type="ORF">SE17_21385</name>
</gene>
<protein>
    <recommendedName>
        <fullName evidence="9">Magnesium transporter MgtE</fullName>
    </recommendedName>
</protein>
<keyword evidence="9" id="KW-1003">Cell membrane</keyword>
<dbReference type="NCBIfam" id="TIGR00400">
    <property type="entry name" value="mgtE"/>
    <property type="match status" value="1"/>
</dbReference>
<proteinExistence type="inferred from homology"/>
<dbReference type="Pfam" id="PF00571">
    <property type="entry name" value="CBS"/>
    <property type="match status" value="1"/>
</dbReference>
<keyword evidence="9" id="KW-0479">Metal-binding</keyword>
<comment type="similarity">
    <text evidence="2 9">Belongs to the SLC41A transporter family.</text>
</comment>
<dbReference type="GO" id="GO:0046872">
    <property type="term" value="F:metal ion binding"/>
    <property type="evidence" value="ECO:0007669"/>
    <property type="project" value="UniProtKB-KW"/>
</dbReference>
<evidence type="ECO:0000256" key="4">
    <source>
        <dbReference type="ARBA" id="ARBA00022692"/>
    </source>
</evidence>
<evidence type="ECO:0000256" key="6">
    <source>
        <dbReference type="ARBA" id="ARBA00022989"/>
    </source>
</evidence>
<dbReference type="SUPFAM" id="SSF161093">
    <property type="entry name" value="MgtE membrane domain-like"/>
    <property type="match status" value="1"/>
</dbReference>
<keyword evidence="7 9" id="KW-0472">Membrane</keyword>